<dbReference type="InterPro" id="IPR052396">
    <property type="entry name" value="Meiotic_Drive_Suppr_Kinase"/>
</dbReference>
<dbReference type="Gene3D" id="1.10.510.10">
    <property type="entry name" value="Transferase(Phosphotransferase) domain 1"/>
    <property type="match status" value="1"/>
</dbReference>
<dbReference type="EMBL" id="JPVP01000056">
    <property type="protein sequence ID" value="KGR84408.1"/>
    <property type="molecule type" value="Genomic_DNA"/>
</dbReference>
<dbReference type="InterPro" id="IPR011009">
    <property type="entry name" value="Kinase-like_dom_sf"/>
</dbReference>
<dbReference type="OrthoDB" id="529320at2"/>
<evidence type="ECO:0000313" key="3">
    <source>
        <dbReference type="Proteomes" id="UP000030437"/>
    </source>
</evidence>
<organism evidence="2 3">
    <name type="scientific">Lysinibacillus odysseyi 34hs-1 = NBRC 100172</name>
    <dbReference type="NCBI Taxonomy" id="1220589"/>
    <lineage>
        <taxon>Bacteria</taxon>
        <taxon>Bacillati</taxon>
        <taxon>Bacillota</taxon>
        <taxon>Bacilli</taxon>
        <taxon>Bacillales</taxon>
        <taxon>Bacillaceae</taxon>
        <taxon>Lysinibacillus</taxon>
    </lineage>
</organism>
<comment type="caution">
    <text evidence="2">The sequence shown here is derived from an EMBL/GenBank/DDBJ whole genome shotgun (WGS) entry which is preliminary data.</text>
</comment>
<dbReference type="Proteomes" id="UP000030437">
    <property type="component" value="Unassembled WGS sequence"/>
</dbReference>
<proteinExistence type="predicted"/>
<accession>A0A0A3INK5</accession>
<dbReference type="InterPro" id="IPR000719">
    <property type="entry name" value="Prot_kinase_dom"/>
</dbReference>
<keyword evidence="3" id="KW-1185">Reference proteome</keyword>
<feature type="domain" description="Protein kinase" evidence="1">
    <location>
        <begin position="25"/>
        <end position="202"/>
    </location>
</feature>
<dbReference type="RefSeq" id="WP_036155073.1">
    <property type="nucleotide sequence ID" value="NZ_AVCX01000005.1"/>
</dbReference>
<dbReference type="eggNOG" id="COG2112">
    <property type="taxonomic scope" value="Bacteria"/>
</dbReference>
<protein>
    <recommendedName>
        <fullName evidence="1">Protein kinase domain-containing protein</fullName>
    </recommendedName>
</protein>
<dbReference type="Pfam" id="PF00069">
    <property type="entry name" value="Pkinase"/>
    <property type="match status" value="1"/>
</dbReference>
<dbReference type="PANTHER" id="PTHR37171:SF1">
    <property type="entry name" value="SERINE_THREONINE-PROTEIN KINASE YRZF-RELATED"/>
    <property type="match status" value="1"/>
</dbReference>
<dbReference type="STRING" id="1220589.CD32_12515"/>
<name>A0A0A3INK5_9BACI</name>
<dbReference type="GO" id="GO:0005524">
    <property type="term" value="F:ATP binding"/>
    <property type="evidence" value="ECO:0007669"/>
    <property type="project" value="InterPro"/>
</dbReference>
<dbReference type="SUPFAM" id="SSF56112">
    <property type="entry name" value="Protein kinase-like (PK-like)"/>
    <property type="match status" value="1"/>
</dbReference>
<dbReference type="AlphaFoldDB" id="A0A0A3INK5"/>
<dbReference type="PANTHER" id="PTHR37171">
    <property type="entry name" value="SERINE/THREONINE-PROTEIN KINASE YRZF-RELATED"/>
    <property type="match status" value="1"/>
</dbReference>
<dbReference type="GO" id="GO:0004672">
    <property type="term" value="F:protein kinase activity"/>
    <property type="evidence" value="ECO:0007669"/>
    <property type="project" value="InterPro"/>
</dbReference>
<evidence type="ECO:0000313" key="2">
    <source>
        <dbReference type="EMBL" id="KGR84408.1"/>
    </source>
</evidence>
<reference evidence="2 3" key="1">
    <citation type="submission" date="2014-02" db="EMBL/GenBank/DDBJ databases">
        <title>Draft genome sequence of Lysinibacillus odysseyi NBRC 100172.</title>
        <authorList>
            <person name="Zhang F."/>
            <person name="Wang G."/>
            <person name="Zhang L."/>
        </authorList>
    </citation>
    <scope>NUCLEOTIDE SEQUENCE [LARGE SCALE GENOMIC DNA]</scope>
    <source>
        <strain evidence="2 3">NBRC 100172</strain>
    </source>
</reference>
<gene>
    <name evidence="2" type="ORF">CD32_12515</name>
</gene>
<sequence>MKYLQLADSVIMEGKRKIPRLKGYSSALQLIGTGRSAYVFKVQDEQIALKVFFPHKTHLAREEAAIYRKLPSGSYYPTLHEGGKNYIVIDYLDGYTLFHYLENGIYIQEEKIYAINEALEMARKAGLNPSDIHLKNIMITSNKQVKLIDVARFRQTEKDRQWDDLQKVYFKGYVKPYFPKRIPRVILNCIAAVYKTGLRFIG</sequence>
<evidence type="ECO:0000259" key="1">
    <source>
        <dbReference type="PROSITE" id="PS50011"/>
    </source>
</evidence>
<dbReference type="PROSITE" id="PS50011">
    <property type="entry name" value="PROTEIN_KINASE_DOM"/>
    <property type="match status" value="1"/>
</dbReference>